<dbReference type="AlphaFoldDB" id="A0A1B7X936"/>
<name>A0A1B7X936_9BACT</name>
<feature type="coiled-coil region" evidence="1">
    <location>
        <begin position="257"/>
        <end position="305"/>
    </location>
</feature>
<dbReference type="Proteomes" id="UP000091979">
    <property type="component" value="Unassembled WGS sequence"/>
</dbReference>
<evidence type="ECO:0000256" key="1">
    <source>
        <dbReference type="SAM" id="Coils"/>
    </source>
</evidence>
<dbReference type="Pfam" id="PF03961">
    <property type="entry name" value="FapA"/>
    <property type="match status" value="1"/>
</dbReference>
<dbReference type="InterPro" id="IPR046865">
    <property type="entry name" value="FapA_b_solenoid"/>
</dbReference>
<dbReference type="RefSeq" id="WP_066858498.1">
    <property type="nucleotide sequence ID" value="NZ_JXMS01000037.1"/>
</dbReference>
<dbReference type="STRING" id="1560234.SP90_15620"/>
<proteinExistence type="predicted"/>
<dbReference type="OrthoDB" id="5446236at2"/>
<organism evidence="2 3">
    <name type="scientific">Halodesulfovibrio spirochaetisodalis</name>
    <dbReference type="NCBI Taxonomy" id="1560234"/>
    <lineage>
        <taxon>Bacteria</taxon>
        <taxon>Pseudomonadati</taxon>
        <taxon>Thermodesulfobacteriota</taxon>
        <taxon>Desulfovibrionia</taxon>
        <taxon>Desulfovibrionales</taxon>
        <taxon>Desulfovibrionaceae</taxon>
        <taxon>Halodesulfovibrio</taxon>
    </lineage>
</organism>
<dbReference type="EMBL" id="JXMS01000037">
    <property type="protein sequence ID" value="OBQ45858.1"/>
    <property type="molecule type" value="Genomic_DNA"/>
</dbReference>
<accession>A0A1B7X936</accession>
<sequence>MTYYLKHYFDPFFDHTKLAPAAVSGGRVDHHCLGYVQNVVAGQILAELVPAPEDSGTDSQQFLTDSPVLPAGPNTEVNPENKLQLLASQNGYVFYHEDLISVKKLLNIHGDVNFSTGNVIYVNDLCVHGTVRTGFELQARNILAKDIVEGATIRTLDAFTAEKGIKGAKACVIDAGTNIRAAYCENSDLQAGKDIYVEGSSLHTRMSLNGTLIVRQRLQGGKVYANNMVYVGEQLGGGINTPTAIIMGYPPTLMKKLEGIEEKIEVVEENIAQLQKISAKSTLHRTENQSKLEFEEKRIAALRREQQRIVTLMQKNSNTDLCRVVVPGTIRPGVEISIGGYYTKINDYLENVAISLRDGELRFDSPAIIKK</sequence>
<evidence type="ECO:0000313" key="3">
    <source>
        <dbReference type="Proteomes" id="UP000091979"/>
    </source>
</evidence>
<evidence type="ECO:0000313" key="2">
    <source>
        <dbReference type="EMBL" id="OBQ45858.1"/>
    </source>
</evidence>
<protein>
    <recommendedName>
        <fullName evidence="4">DUF342 domain-containing protein</fullName>
    </recommendedName>
</protein>
<keyword evidence="1" id="KW-0175">Coiled coil</keyword>
<gene>
    <name evidence="2" type="ORF">SP90_15620</name>
</gene>
<dbReference type="InterPro" id="IPR005646">
    <property type="entry name" value="FapA"/>
</dbReference>
<reference evidence="2 3" key="1">
    <citation type="submission" date="2015-01" db="EMBL/GenBank/DDBJ databases">
        <title>Desulfovibrio sp. JC271 draft genome sequence.</title>
        <authorList>
            <person name="Shivani Y."/>
            <person name="Subhash Y."/>
            <person name="Sasikala C."/>
            <person name="Ramana C.V."/>
        </authorList>
    </citation>
    <scope>NUCLEOTIDE SEQUENCE [LARGE SCALE GENOMIC DNA]</scope>
    <source>
        <strain evidence="2 3">JC271</strain>
    </source>
</reference>
<evidence type="ECO:0008006" key="4">
    <source>
        <dbReference type="Google" id="ProtNLM"/>
    </source>
</evidence>
<comment type="caution">
    <text evidence="2">The sequence shown here is derived from an EMBL/GenBank/DDBJ whole genome shotgun (WGS) entry which is preliminary data.</text>
</comment>
<dbReference type="PANTHER" id="PTHR38032">
    <property type="entry name" value="POLYMERASE-RELATED"/>
    <property type="match status" value="1"/>
</dbReference>
<keyword evidence="3" id="KW-1185">Reference proteome</keyword>
<dbReference type="PATRIC" id="fig|1560234.3.peg.2418"/>
<dbReference type="PANTHER" id="PTHR38032:SF1">
    <property type="entry name" value="RNA-BINDING PROTEIN KHPB N-TERMINAL DOMAIN-CONTAINING PROTEIN"/>
    <property type="match status" value="1"/>
</dbReference>